<reference evidence="1" key="1">
    <citation type="submission" date="2022-01" db="EMBL/GenBank/DDBJ databases">
        <authorList>
            <person name="King R."/>
        </authorList>
    </citation>
    <scope>NUCLEOTIDE SEQUENCE</scope>
</reference>
<dbReference type="OrthoDB" id="9974792at2759"/>
<protein>
    <submittedName>
        <fullName evidence="1">Uncharacterized protein</fullName>
    </submittedName>
</protein>
<keyword evidence="2" id="KW-1185">Reference proteome</keyword>
<evidence type="ECO:0000313" key="1">
    <source>
        <dbReference type="EMBL" id="CAH1402975.1"/>
    </source>
</evidence>
<sequence>MKNNKRKNCIIYIFIFILKRNSVDQRIHQQKTNPCEMVQVHPKGPMIKMCVTLDLMKLIKSSEISLDVSKLVRTRRQYFCSHQKLTNGLTGPLVRLESIINKSTRTTSVNTNKNKRGDDPGSERIVIIFGKQHPFLLFEDKCKRCW</sequence>
<accession>A0A9P0HI63</accession>
<name>A0A9P0HI63_NEZVI</name>
<dbReference type="Proteomes" id="UP001152798">
    <property type="component" value="Chromosome 5"/>
</dbReference>
<gene>
    <name evidence="1" type="ORF">NEZAVI_LOCUS11663</name>
</gene>
<evidence type="ECO:0000313" key="2">
    <source>
        <dbReference type="Proteomes" id="UP001152798"/>
    </source>
</evidence>
<proteinExistence type="predicted"/>
<dbReference type="AlphaFoldDB" id="A0A9P0HI63"/>
<organism evidence="1 2">
    <name type="scientific">Nezara viridula</name>
    <name type="common">Southern green stink bug</name>
    <name type="synonym">Cimex viridulus</name>
    <dbReference type="NCBI Taxonomy" id="85310"/>
    <lineage>
        <taxon>Eukaryota</taxon>
        <taxon>Metazoa</taxon>
        <taxon>Ecdysozoa</taxon>
        <taxon>Arthropoda</taxon>
        <taxon>Hexapoda</taxon>
        <taxon>Insecta</taxon>
        <taxon>Pterygota</taxon>
        <taxon>Neoptera</taxon>
        <taxon>Paraneoptera</taxon>
        <taxon>Hemiptera</taxon>
        <taxon>Heteroptera</taxon>
        <taxon>Panheteroptera</taxon>
        <taxon>Pentatomomorpha</taxon>
        <taxon>Pentatomoidea</taxon>
        <taxon>Pentatomidae</taxon>
        <taxon>Pentatominae</taxon>
        <taxon>Nezara</taxon>
    </lineage>
</organism>
<dbReference type="EMBL" id="OV725081">
    <property type="protein sequence ID" value="CAH1402975.1"/>
    <property type="molecule type" value="Genomic_DNA"/>
</dbReference>